<dbReference type="Pfam" id="PF00155">
    <property type="entry name" value="Aminotran_1_2"/>
    <property type="match status" value="1"/>
</dbReference>
<keyword evidence="3" id="KW-0663">Pyridoxal phosphate</keyword>
<dbReference type="GO" id="GO:0030170">
    <property type="term" value="F:pyridoxal phosphate binding"/>
    <property type="evidence" value="ECO:0007669"/>
    <property type="project" value="InterPro"/>
</dbReference>
<dbReference type="PANTHER" id="PTHR43525">
    <property type="entry name" value="PROTEIN MALY"/>
    <property type="match status" value="1"/>
</dbReference>
<keyword evidence="8" id="KW-1185">Reference proteome</keyword>
<evidence type="ECO:0000256" key="5">
    <source>
        <dbReference type="ARBA" id="ARBA00037974"/>
    </source>
</evidence>
<name>A0A415E5U3_9FIRM</name>
<comment type="similarity">
    <text evidence="5">Belongs to the class-II pyridoxal-phosphate-dependent aminotransferase family. MalY/PatB cystathionine beta-lyase subfamily.</text>
</comment>
<keyword evidence="4" id="KW-0456">Lyase</keyword>
<keyword evidence="7" id="KW-0808">Transferase</keyword>
<comment type="cofactor">
    <cofactor evidence="1">
        <name>pyridoxal 5'-phosphate</name>
        <dbReference type="ChEBI" id="CHEBI:597326"/>
    </cofactor>
</comment>
<comment type="caution">
    <text evidence="7">The sequence shown here is derived from an EMBL/GenBank/DDBJ whole genome shotgun (WGS) entry which is preliminary data.</text>
</comment>
<dbReference type="SUPFAM" id="SSF53383">
    <property type="entry name" value="PLP-dependent transferases"/>
    <property type="match status" value="1"/>
</dbReference>
<dbReference type="Gene3D" id="3.40.640.10">
    <property type="entry name" value="Type I PLP-dependent aspartate aminotransferase-like (Major domain)"/>
    <property type="match status" value="1"/>
</dbReference>
<dbReference type="AlphaFoldDB" id="A0A415E5U3"/>
<organism evidence="7 8">
    <name type="scientific">Emergencia timonensis</name>
    <dbReference type="NCBI Taxonomy" id="1776384"/>
    <lineage>
        <taxon>Bacteria</taxon>
        <taxon>Bacillati</taxon>
        <taxon>Bacillota</taxon>
        <taxon>Clostridia</taxon>
        <taxon>Peptostreptococcales</taxon>
        <taxon>Anaerovoracaceae</taxon>
        <taxon>Emergencia</taxon>
    </lineage>
</organism>
<evidence type="ECO:0000256" key="1">
    <source>
        <dbReference type="ARBA" id="ARBA00001933"/>
    </source>
</evidence>
<evidence type="ECO:0000256" key="2">
    <source>
        <dbReference type="ARBA" id="ARBA00012224"/>
    </source>
</evidence>
<keyword evidence="7" id="KW-0032">Aminotransferase</keyword>
<gene>
    <name evidence="7" type="ORF">DW099_00785</name>
</gene>
<protein>
    <recommendedName>
        <fullName evidence="2">cysteine-S-conjugate beta-lyase</fullName>
        <ecNumber evidence="2">4.4.1.13</ecNumber>
    </recommendedName>
</protein>
<evidence type="ECO:0000256" key="3">
    <source>
        <dbReference type="ARBA" id="ARBA00022898"/>
    </source>
</evidence>
<sequence length="392" mass="44405">MKYDFETLIDRRGTNSLKWDVKENELPMWVADMDFQTAPEIIEVLKEKVCHGIFGYTIIPNPWHEAIIGWWKTRHGFKIKKEWLRFCTGVIPAIDCAIRALTNPEDKILMLTPIYNHFFISIEENKRIPVESRLEYDGSKYWINYEDLEEKLADQRTPLMILSNPHNPTGNIWDKETLEKIGELCRKHQVTVISDEIHCDLTDPGYDYTPFASVSEACAKNSITCIAPTKAFNIAGLQTAAVVIPNEGLREKVKAALEVGNSAEPGAFAIDAAVAAFTKGGPWLEELRGHILQNKQLVSQFIADHIPEVGVISSHATYLMWLDFSRITKNSTELCAWIRRETGLYMNVGEIYGGNGKKFARLNVACQKERLEDGLERLAKGIASYTKGAERI</sequence>
<proteinExistence type="inferred from homology"/>
<evidence type="ECO:0000313" key="8">
    <source>
        <dbReference type="Proteomes" id="UP000284841"/>
    </source>
</evidence>
<dbReference type="InterPro" id="IPR015422">
    <property type="entry name" value="PyrdxlP-dep_Trfase_small"/>
</dbReference>
<dbReference type="CDD" id="cd00609">
    <property type="entry name" value="AAT_like"/>
    <property type="match status" value="1"/>
</dbReference>
<dbReference type="PANTHER" id="PTHR43525:SF1">
    <property type="entry name" value="PROTEIN MALY"/>
    <property type="match status" value="1"/>
</dbReference>
<evidence type="ECO:0000256" key="4">
    <source>
        <dbReference type="ARBA" id="ARBA00023239"/>
    </source>
</evidence>
<dbReference type="Gene3D" id="3.90.1150.10">
    <property type="entry name" value="Aspartate Aminotransferase, domain 1"/>
    <property type="match status" value="1"/>
</dbReference>
<dbReference type="InterPro" id="IPR051798">
    <property type="entry name" value="Class-II_PLP-Dep_Aminotrans"/>
</dbReference>
<dbReference type="Proteomes" id="UP000284841">
    <property type="component" value="Unassembled WGS sequence"/>
</dbReference>
<dbReference type="InterPro" id="IPR027619">
    <property type="entry name" value="C-S_lyase_PatB-like"/>
</dbReference>
<feature type="domain" description="Aminotransferase class I/classII large" evidence="6">
    <location>
        <begin position="33"/>
        <end position="378"/>
    </location>
</feature>
<dbReference type="EMBL" id="QRMS01000001">
    <property type="protein sequence ID" value="RHJ89141.1"/>
    <property type="molecule type" value="Genomic_DNA"/>
</dbReference>
<dbReference type="InterPro" id="IPR015421">
    <property type="entry name" value="PyrdxlP-dep_Trfase_major"/>
</dbReference>
<dbReference type="OrthoDB" id="9802872at2"/>
<evidence type="ECO:0000259" key="6">
    <source>
        <dbReference type="Pfam" id="PF00155"/>
    </source>
</evidence>
<dbReference type="RefSeq" id="WP_118333233.1">
    <property type="nucleotide sequence ID" value="NZ_AP025567.1"/>
</dbReference>
<dbReference type="STRING" id="1776384.GCA_900086585_02432"/>
<dbReference type="GO" id="GO:0047804">
    <property type="term" value="F:cysteine-S-conjugate beta-lyase activity"/>
    <property type="evidence" value="ECO:0007669"/>
    <property type="project" value="UniProtKB-EC"/>
</dbReference>
<reference evidence="7 8" key="1">
    <citation type="submission" date="2018-08" db="EMBL/GenBank/DDBJ databases">
        <title>A genome reference for cultivated species of the human gut microbiota.</title>
        <authorList>
            <person name="Zou Y."/>
            <person name="Xue W."/>
            <person name="Luo G."/>
        </authorList>
    </citation>
    <scope>NUCLEOTIDE SEQUENCE [LARGE SCALE GENOMIC DNA]</scope>
    <source>
        <strain evidence="7 8">AM07-24</strain>
    </source>
</reference>
<dbReference type="InterPro" id="IPR015424">
    <property type="entry name" value="PyrdxlP-dep_Trfase"/>
</dbReference>
<dbReference type="GO" id="GO:0008483">
    <property type="term" value="F:transaminase activity"/>
    <property type="evidence" value="ECO:0007669"/>
    <property type="project" value="UniProtKB-KW"/>
</dbReference>
<dbReference type="InterPro" id="IPR004839">
    <property type="entry name" value="Aminotransferase_I/II_large"/>
</dbReference>
<dbReference type="EC" id="4.4.1.13" evidence="2"/>
<accession>A0A415E5U3</accession>
<evidence type="ECO:0000313" key="7">
    <source>
        <dbReference type="EMBL" id="RHJ89141.1"/>
    </source>
</evidence>
<dbReference type="NCBIfam" id="TIGR04350">
    <property type="entry name" value="C_S_lyase_PatB"/>
    <property type="match status" value="1"/>
</dbReference>